<dbReference type="Gene3D" id="3.75.10.10">
    <property type="entry name" value="L-arginine/glycine Amidinotransferase, Chain A"/>
    <property type="match status" value="1"/>
</dbReference>
<organism evidence="1 2">
    <name type="scientific">Actinomadura adrarensis</name>
    <dbReference type="NCBI Taxonomy" id="1819600"/>
    <lineage>
        <taxon>Bacteria</taxon>
        <taxon>Bacillati</taxon>
        <taxon>Actinomycetota</taxon>
        <taxon>Actinomycetes</taxon>
        <taxon>Streptosporangiales</taxon>
        <taxon>Thermomonosporaceae</taxon>
        <taxon>Actinomadura</taxon>
    </lineage>
</organism>
<accession>A0ABW3CPL7</accession>
<name>A0ABW3CPL7_9ACTN</name>
<evidence type="ECO:0000313" key="2">
    <source>
        <dbReference type="Proteomes" id="UP001597083"/>
    </source>
</evidence>
<comment type="caution">
    <text evidence="1">The sequence shown here is derived from an EMBL/GenBank/DDBJ whole genome shotgun (WGS) entry which is preliminary data.</text>
</comment>
<feature type="non-terminal residue" evidence="1">
    <location>
        <position position="1"/>
    </location>
</feature>
<dbReference type="SUPFAM" id="SSF55909">
    <property type="entry name" value="Pentein"/>
    <property type="match status" value="1"/>
</dbReference>
<reference evidence="2" key="1">
    <citation type="journal article" date="2019" name="Int. J. Syst. Evol. Microbiol.">
        <title>The Global Catalogue of Microorganisms (GCM) 10K type strain sequencing project: providing services to taxonomists for standard genome sequencing and annotation.</title>
        <authorList>
            <consortium name="The Broad Institute Genomics Platform"/>
            <consortium name="The Broad Institute Genome Sequencing Center for Infectious Disease"/>
            <person name="Wu L."/>
            <person name="Ma J."/>
        </authorList>
    </citation>
    <scope>NUCLEOTIDE SEQUENCE [LARGE SCALE GENOMIC DNA]</scope>
    <source>
        <strain evidence="2">JCM 31696</strain>
    </source>
</reference>
<gene>
    <name evidence="1" type="ORF">ACFQ07_29795</name>
</gene>
<evidence type="ECO:0000313" key="1">
    <source>
        <dbReference type="EMBL" id="MFD0856469.1"/>
    </source>
</evidence>
<dbReference type="EMBL" id="JBHTIR010004131">
    <property type="protein sequence ID" value="MFD0856469.1"/>
    <property type="molecule type" value="Genomic_DNA"/>
</dbReference>
<keyword evidence="2" id="KW-1185">Reference proteome</keyword>
<sequence>GPDHVLMAASAPRTAELLRSDGWRVTAVDISEFEALEGCVTCLSVLIPRA</sequence>
<proteinExistence type="predicted"/>
<dbReference type="Proteomes" id="UP001597083">
    <property type="component" value="Unassembled WGS sequence"/>
</dbReference>
<protein>
    <submittedName>
        <fullName evidence="1">N(G),N(G)-dimethylarginine dimethylaminohydrolase</fullName>
    </submittedName>
</protein>